<keyword evidence="10" id="KW-1185">Reference proteome</keyword>
<evidence type="ECO:0000313" key="9">
    <source>
        <dbReference type="EMBL" id="AHK22671.1"/>
    </source>
</evidence>
<name>W8GNQ7_9MOLU</name>
<evidence type="ECO:0000256" key="5">
    <source>
        <dbReference type="ARBA" id="ARBA00023235"/>
    </source>
</evidence>
<dbReference type="InterPro" id="IPR005846">
    <property type="entry name" value="A-D-PHexomutase_a/b/a-III"/>
</dbReference>
<dbReference type="RefSeq" id="WP_025208958.1">
    <property type="nucleotide sequence ID" value="NZ_CP006932.1"/>
</dbReference>
<dbReference type="STRING" id="1427984.X271_00585"/>
<dbReference type="EC" id="5.4.2.2" evidence="9"/>
<dbReference type="GO" id="GO:0006166">
    <property type="term" value="P:purine ribonucleoside salvage"/>
    <property type="evidence" value="ECO:0007669"/>
    <property type="project" value="TreeGrafter"/>
</dbReference>
<feature type="domain" description="Alpha-D-phosphohexomutase alpha/beta/alpha" evidence="8">
    <location>
        <begin position="315"/>
        <end position="433"/>
    </location>
</feature>
<dbReference type="EMBL" id="CP006932">
    <property type="protein sequence ID" value="AHK22671.1"/>
    <property type="molecule type" value="Genomic_DNA"/>
</dbReference>
<dbReference type="PANTHER" id="PTHR45745:SF1">
    <property type="entry name" value="PHOSPHOGLUCOMUTASE 2B-RELATED"/>
    <property type="match status" value="1"/>
</dbReference>
<evidence type="ECO:0000256" key="4">
    <source>
        <dbReference type="ARBA" id="ARBA00022842"/>
    </source>
</evidence>
<dbReference type="GO" id="GO:0046872">
    <property type="term" value="F:metal ion binding"/>
    <property type="evidence" value="ECO:0007669"/>
    <property type="project" value="UniProtKB-KW"/>
</dbReference>
<protein>
    <submittedName>
        <fullName evidence="9">Phosphoglucomutase</fullName>
        <ecNumber evidence="9">5.4.2.2</ecNumber>
    </submittedName>
</protein>
<feature type="domain" description="Alpha-D-phosphohexomutase alpha/beta/alpha" evidence="6">
    <location>
        <begin position="37"/>
        <end position="179"/>
    </location>
</feature>
<dbReference type="Pfam" id="PF02878">
    <property type="entry name" value="PGM_PMM_I"/>
    <property type="match status" value="1"/>
</dbReference>
<evidence type="ECO:0000259" key="8">
    <source>
        <dbReference type="Pfam" id="PF02880"/>
    </source>
</evidence>
<dbReference type="OrthoDB" id="9806956at2"/>
<dbReference type="SUPFAM" id="SSF53738">
    <property type="entry name" value="Phosphoglucomutase, first 3 domains"/>
    <property type="match status" value="3"/>
</dbReference>
<evidence type="ECO:0000256" key="1">
    <source>
        <dbReference type="ARBA" id="ARBA00010231"/>
    </source>
</evidence>
<dbReference type="InterPro" id="IPR036900">
    <property type="entry name" value="A-D-PHexomutase_C_sf"/>
</dbReference>
<dbReference type="InterPro" id="IPR016055">
    <property type="entry name" value="A-D-PHexomutase_a/b/a-I/II/III"/>
</dbReference>
<dbReference type="SUPFAM" id="SSF55957">
    <property type="entry name" value="Phosphoglucomutase, C-terminal domain"/>
    <property type="match status" value="1"/>
</dbReference>
<feature type="domain" description="Alpha-D-phosphohexomutase alpha/beta/alpha" evidence="7">
    <location>
        <begin position="201"/>
        <end position="304"/>
    </location>
</feature>
<sequence length="545" mass="64327">MNKEYSEWLENLNIKEKLILKNLSEKKINEAFNHKLNFGTAGIRAKRGLGPSFINKYVVAKYVKSYLLALFAIYGEKNVKESKILIFKDNRKDNLYFSTIAFNVAKKLGVKAYLPYNNQLETTPFLSFLIANYNFIGGINFTASHNPPEYSGLKFYDSIGKQIDQDIIDKINYFFKKEKYDFNLEDSENDLLFLDHKYYEFYIKKLLDEIGFEKHLNNYKNLKLTFTNHHGASLNIAEMVLKKMGVDYYLVKEQESFDPNFTNSKVPNPQAEKSFKLAIKESEKNNVDLIFAVDPDGDRFGVALKKAKKWKIFSGNEISILSINYLLERENLKKYNYFVVRSIVTSNFADFLLQEKNVKVYKSLTGFKELFKIVKEKENNQNKCLYVWEESNGATINMMTKDKDSFQNLILILEMVKYYQEKGTDLIEILDSLQKKHGYFVMKQTTHKLKDNFDLNRFLDIFTNKKNHKILNIKITKIIDMRIENEKYPKQNIVFLYFNDYSFICLRPSGTEPILRIYFNIYQKDPKKAKKEYKALHKYFSDFKF</sequence>
<proteinExistence type="inferred from homology"/>
<comment type="similarity">
    <text evidence="1">Belongs to the phosphohexose mutase family.</text>
</comment>
<dbReference type="GO" id="GO:0005975">
    <property type="term" value="P:carbohydrate metabolic process"/>
    <property type="evidence" value="ECO:0007669"/>
    <property type="project" value="InterPro"/>
</dbReference>
<evidence type="ECO:0000259" key="6">
    <source>
        <dbReference type="Pfam" id="PF02878"/>
    </source>
</evidence>
<dbReference type="AlphaFoldDB" id="W8GNQ7"/>
<dbReference type="Pfam" id="PF02879">
    <property type="entry name" value="PGM_PMM_II"/>
    <property type="match status" value="1"/>
</dbReference>
<keyword evidence="5 9" id="KW-0413">Isomerase</keyword>
<dbReference type="KEGG" id="hcr:X271_00585"/>
<keyword evidence="4" id="KW-0460">Magnesium</keyword>
<evidence type="ECO:0000256" key="3">
    <source>
        <dbReference type="ARBA" id="ARBA00022723"/>
    </source>
</evidence>
<dbReference type="GO" id="GO:0008973">
    <property type="term" value="F:phosphopentomutase activity"/>
    <property type="evidence" value="ECO:0007669"/>
    <property type="project" value="TreeGrafter"/>
</dbReference>
<dbReference type="Proteomes" id="UP000019450">
    <property type="component" value="Chromosome"/>
</dbReference>
<keyword evidence="2" id="KW-0597">Phosphoprotein</keyword>
<dbReference type="InterPro" id="IPR005841">
    <property type="entry name" value="Alpha-D-phosphohexomutase_SF"/>
</dbReference>
<reference evidence="9 10" key="1">
    <citation type="journal article" date="2014" name="Genome Biol. Evol.">
        <title>Phylogenomics of "Candidatus Hepatoplasma crinochetorum," a Lineage of Mollicutes Associated with Noninsect Arthropods.</title>
        <authorList>
            <person name="Leclercq S."/>
            <person name="Dittmer J."/>
            <person name="Bouchon D."/>
            <person name="Cordaux R."/>
        </authorList>
    </citation>
    <scope>NUCLEOTIDE SEQUENCE [LARGE SCALE GENOMIC DNA]</scope>
    <source>
        <strain evidence="9 10">Av</strain>
    </source>
</reference>
<gene>
    <name evidence="9" type="primary">pgcA</name>
    <name evidence="9" type="ORF">X271_00585</name>
</gene>
<organism evidence="9 10">
    <name type="scientific">Candidatus Hepatoplasma crinochetorum Av</name>
    <dbReference type="NCBI Taxonomy" id="1427984"/>
    <lineage>
        <taxon>Bacteria</taxon>
        <taxon>Bacillati</taxon>
        <taxon>Mycoplasmatota</taxon>
        <taxon>Mollicutes</taxon>
        <taxon>Candidatus Hepatoplasmataceae</taxon>
        <taxon>Candidatus Hepatoplasma</taxon>
    </lineage>
</organism>
<evidence type="ECO:0000259" key="7">
    <source>
        <dbReference type="Pfam" id="PF02879"/>
    </source>
</evidence>
<dbReference type="Gene3D" id="3.40.120.10">
    <property type="entry name" value="Alpha-D-Glucose-1,6-Bisphosphate, subunit A, domain 3"/>
    <property type="match status" value="3"/>
</dbReference>
<dbReference type="Pfam" id="PF02880">
    <property type="entry name" value="PGM_PMM_III"/>
    <property type="match status" value="1"/>
</dbReference>
<dbReference type="eggNOG" id="COG1109">
    <property type="taxonomic scope" value="Bacteria"/>
</dbReference>
<dbReference type="InterPro" id="IPR005844">
    <property type="entry name" value="A-D-PHexomutase_a/b/a-I"/>
</dbReference>
<dbReference type="Gene3D" id="3.30.310.50">
    <property type="entry name" value="Alpha-D-phosphohexomutase, C-terminal domain"/>
    <property type="match status" value="1"/>
</dbReference>
<dbReference type="GO" id="GO:0004614">
    <property type="term" value="F:phosphoglucomutase activity"/>
    <property type="evidence" value="ECO:0007669"/>
    <property type="project" value="UniProtKB-EC"/>
</dbReference>
<dbReference type="PRINTS" id="PR00509">
    <property type="entry name" value="PGMPMM"/>
</dbReference>
<evidence type="ECO:0000256" key="2">
    <source>
        <dbReference type="ARBA" id="ARBA00022553"/>
    </source>
</evidence>
<dbReference type="InterPro" id="IPR005845">
    <property type="entry name" value="A-D-PHexomutase_a/b/a-II"/>
</dbReference>
<evidence type="ECO:0000313" key="10">
    <source>
        <dbReference type="Proteomes" id="UP000019450"/>
    </source>
</evidence>
<dbReference type="PANTHER" id="PTHR45745">
    <property type="entry name" value="PHOSPHOMANNOMUTASE 45A"/>
    <property type="match status" value="1"/>
</dbReference>
<keyword evidence="3" id="KW-0479">Metal-binding</keyword>
<accession>W8GNQ7</accession>
<dbReference type="HOGENOM" id="CLU_016950_0_0_14"/>